<feature type="domain" description="UGGT thioredoxin-like" evidence="9">
    <location>
        <begin position="430"/>
        <end position="540"/>
    </location>
</feature>
<protein>
    <recommendedName>
        <fullName evidence="14">UDP-glucose:glycoprotein glucosyltransferase</fullName>
    </recommendedName>
</protein>
<dbReference type="Pfam" id="PF06427">
    <property type="entry name" value="UDP-g_GGTase"/>
    <property type="match status" value="1"/>
</dbReference>
<dbReference type="CDD" id="cd06432">
    <property type="entry name" value="GT8_HUGT1_C_like"/>
    <property type="match status" value="1"/>
</dbReference>
<evidence type="ECO:0000259" key="10">
    <source>
        <dbReference type="Pfam" id="PF18402"/>
    </source>
</evidence>
<feature type="chain" id="PRO_5032677880" description="UDP-glucose:glycoprotein glucosyltransferase" evidence="7">
    <location>
        <begin position="34"/>
        <end position="1788"/>
    </location>
</feature>
<dbReference type="Pfam" id="PF18404">
    <property type="entry name" value="Glyco_transf_24"/>
    <property type="match status" value="1"/>
</dbReference>
<evidence type="ECO:0000256" key="4">
    <source>
        <dbReference type="ARBA" id="ARBA00022824"/>
    </source>
</evidence>
<evidence type="ECO:0000256" key="7">
    <source>
        <dbReference type="SAM" id="SignalP"/>
    </source>
</evidence>
<evidence type="ECO:0000256" key="6">
    <source>
        <dbReference type="SAM" id="MobiDB-lite"/>
    </source>
</evidence>
<dbReference type="GeneID" id="94286591"/>
<dbReference type="PANTHER" id="PTHR11226:SF0">
    <property type="entry name" value="UDP-GLUCOSE:GLYCOPROTEIN GLUCOSYLTRANSFERASE"/>
    <property type="match status" value="1"/>
</dbReference>
<dbReference type="InterPro" id="IPR040497">
    <property type="entry name" value="Glyco_transf_24"/>
</dbReference>
<feature type="domain" description="Glucosyltransferase 24 catalytic" evidence="11">
    <location>
        <begin position="1506"/>
        <end position="1781"/>
    </location>
</feature>
<dbReference type="RefSeq" id="XP_067752671.1">
    <property type="nucleotide sequence ID" value="XM_067896514.1"/>
</dbReference>
<evidence type="ECO:0000259" key="11">
    <source>
        <dbReference type="Pfam" id="PF18404"/>
    </source>
</evidence>
<feature type="region of interest" description="Disordered" evidence="6">
    <location>
        <begin position="359"/>
        <end position="383"/>
    </location>
</feature>
<name>A0A836L6W5_9TRYP</name>
<evidence type="ECO:0000313" key="12">
    <source>
        <dbReference type="EMBL" id="KAG5490343.1"/>
    </source>
</evidence>
<dbReference type="InterPro" id="IPR040692">
    <property type="entry name" value="UGGT_TRXL_3"/>
</dbReference>
<dbReference type="InterPro" id="IPR040693">
    <property type="entry name" value="UGGT_TRXL_1"/>
</dbReference>
<proteinExistence type="predicted"/>
<dbReference type="InterPro" id="IPR009448">
    <property type="entry name" value="UDP-g_GGtrans"/>
</dbReference>
<dbReference type="GO" id="GO:0036503">
    <property type="term" value="P:ERAD pathway"/>
    <property type="evidence" value="ECO:0007669"/>
    <property type="project" value="TreeGrafter"/>
</dbReference>
<dbReference type="Pfam" id="PF18402">
    <property type="entry name" value="Thioredoxin_14"/>
    <property type="match status" value="1"/>
</dbReference>
<comment type="caution">
    <text evidence="12">The sequence shown here is derived from an EMBL/GenBank/DDBJ whole genome shotgun (WGS) entry which is preliminary data.</text>
</comment>
<feature type="region of interest" description="Disordered" evidence="6">
    <location>
        <begin position="1483"/>
        <end position="1504"/>
    </location>
</feature>
<evidence type="ECO:0000256" key="1">
    <source>
        <dbReference type="ARBA" id="ARBA00001913"/>
    </source>
</evidence>
<dbReference type="Gene3D" id="3.90.550.10">
    <property type="entry name" value="Spore Coat Polysaccharide Biosynthesis Protein SpsA, Chain A"/>
    <property type="match status" value="1"/>
</dbReference>
<evidence type="ECO:0000259" key="8">
    <source>
        <dbReference type="Pfam" id="PF18400"/>
    </source>
</evidence>
<dbReference type="Proteomes" id="UP000674318">
    <property type="component" value="Unassembled WGS sequence"/>
</dbReference>
<evidence type="ECO:0000256" key="2">
    <source>
        <dbReference type="ARBA" id="ARBA00004319"/>
    </source>
</evidence>
<dbReference type="InterPro" id="IPR029044">
    <property type="entry name" value="Nucleotide-diphossugar_trans"/>
</dbReference>
<sequence>MSGSRRDRGAMSACFLSFLPLISLLMLIVFVTATPKVQGKGFHVIVEASWNETSFYQEGCEWAARSFGNEAFYRCLDALWPSPPPQNPHDSRVDSERTHEATSARFRTQQLQYTTLLEVLFGLPETQGADRVLFEAEMAARVYSPAVEAHYDLAEKALRETTAAPSLPGKDDHNQGEHVAAVALACGEPFAVVYTRSEPGAPLQALHIKTPSALKSAVRVPSEPQSGAFISTDEVTIANFDHRYTTPSMSFAPEVPAVVILYGLPGSAVSHALHRAAVEVSTPSDIANAAAEAPAYFWRHLPVSVSRLCTAAGVPEQPVGEATSTWDSPLVVQGYGVTVDIKNMEYKVLDEKTAAQQLATEQSSSATAASSPHDGTDAAAKVGASRVPEMQIDRVVGGFHISRLKERYPDLTISLDEFATLLDEEDGSGDMKVNFDVWELQSIGLAATQYIGEVKNSKRRLHVLKEVVTRFPTYATAFSSIAAQPARLEPLQKALSILHQRIAPGQSAFFVEGWHVEDMSLFGVLHAFHEEERVDRRIKAVLTTLTVSADGAGAATDNAECEVRSVSLEPAVLQKVVGDVKRATRRTIRSLEDSASTGTAYAIPEEYITWINNVETAPQLQWLPAKLSALFARGPDVTPFPRRNVLNYVFLLNPVSKSSLEMLSLMLHLYQQTPVARYGVALADPNWSPVYEARVQSAAGGFQGESAVSKAALHVFALVHHLSARDRSEGVLMFLMELLQAAAQVSSDTVPDAVIFGVCEKNARALLGSSVAELTSTPEILNHYHETQAALHRFRAFQYPSAFLNGVLLDRDMTLMSEVLQGEMKLLRQWVSSGALRDEMPSMYDAILKLRGAADHLQPALLRPPLTMRWSDHPVTVAYVESLPYVFSAAYAEDVPALTQLVTLPCELTAKILQQLLTVMAALEECGAAVEGHAPFDEVCRSLRLSLVSCPSFTSPIHRHIKTLQQKLDRSSVPKATRYTALQRYVSHLVRALAGQNSDRTAILDTETVTAALAAAPLPADLQALVDIPRTTDSKASPHFSEGQMQFWVDFVDVYSGSADTVALITNGRIVAMDDSFSTADVLAAAQLVAPITKVVQEVIMNLDFAAMSSAEGGGYPAEELDSNFYAGKTACLSSVFGDELSRRAVKQNPLESTEMLEDSALVSEEDREQLGSVLFTVSNTRAEKGATEGDAKGTDQEGAGSALVEQLPRHVTVLVDPSSRDAQVIVSLAHYLVQSPLPVRLTVVLNPSLDVKFPIRDFYEYVARPALSFEEASGRVVAPAAVLTQMPSSALLTLGVDEPASWTVFSQDAEVDLDNVMLSTLPNGILFVTAVYRMHSILVTGDATSKHTGAALNGLPLSLVSPSHTGGTAKAASAARRTDTQVMANQGGYYQLQANPGLWYLSVKEGAVAAAYCIEAIGSRTVHECAEATQGQSPTNWTDGQRIPLVIDSFRGRYLSLRVGNTPTSAVATDLHTILQKMASNEQPARTPSWPARGAPPAPPEKPTLNIFSVASGHLYERFLRMMMYSVHQTSSDKHGANTTRIKFWVIENFLSPQFKRYIPLLAEQIGFEVGFVTYRWPWWLPRQTEKQRKIWAYKILFLDVLFPLDVDRVIFVDADQTAQSDLHELYNMDIGQKPIAMTPFCQKFKNNATVPFRFWEKGFWVQHLRGKPYHISAIFLVDLRRFRAMLAGDQYRLVYTNLVQDPNSLANLDQDLPNYLQDTIPIFSLKEEWLWCETWCSEESKSRAKTIDLCNNPLTKMPKLDNAKKVIPGWEERDNQLQNMSDSFLA</sequence>
<keyword evidence="13" id="KW-1185">Reference proteome</keyword>
<accession>A0A836L6W5</accession>
<keyword evidence="3 7" id="KW-0732">Signal</keyword>
<feature type="domain" description="UGGT thioredoxin-like" evidence="8">
    <location>
        <begin position="53"/>
        <end position="304"/>
    </location>
</feature>
<gene>
    <name evidence="12" type="ORF">JKF63_00463</name>
</gene>
<dbReference type="PANTHER" id="PTHR11226">
    <property type="entry name" value="UDP-GLUCOSE GLYCOPROTEIN:GLUCOSYLTRANSFERASE"/>
    <property type="match status" value="1"/>
</dbReference>
<dbReference type="GO" id="GO:0003980">
    <property type="term" value="F:UDP-glucose:glycoprotein glucosyltransferase activity"/>
    <property type="evidence" value="ECO:0007669"/>
    <property type="project" value="InterPro"/>
</dbReference>
<keyword evidence="5" id="KW-0325">Glycoprotein</keyword>
<feature type="domain" description="UGGT thioredoxin-like" evidence="10">
    <location>
        <begin position="606"/>
        <end position="859"/>
    </location>
</feature>
<evidence type="ECO:0000256" key="5">
    <source>
        <dbReference type="ARBA" id="ARBA00023180"/>
    </source>
</evidence>
<feature type="signal peptide" evidence="7">
    <location>
        <begin position="1"/>
        <end position="33"/>
    </location>
</feature>
<dbReference type="GO" id="GO:0018279">
    <property type="term" value="P:protein N-linked glycosylation via asparagine"/>
    <property type="evidence" value="ECO:0007669"/>
    <property type="project" value="TreeGrafter"/>
</dbReference>
<evidence type="ECO:0000259" key="9">
    <source>
        <dbReference type="Pfam" id="PF18401"/>
    </source>
</evidence>
<dbReference type="FunFam" id="3.90.550.10:FF:000283">
    <property type="entry name" value="UDP-glucose:glycoprotein glucosyltransferase, putative"/>
    <property type="match status" value="1"/>
</dbReference>
<evidence type="ECO:0008006" key="14">
    <source>
        <dbReference type="Google" id="ProtNLM"/>
    </source>
</evidence>
<keyword evidence="4" id="KW-0256">Endoplasmic reticulum</keyword>
<comment type="subcellular location">
    <subcellularLocation>
        <location evidence="2">Endoplasmic reticulum lumen</location>
    </subcellularLocation>
</comment>
<reference evidence="12 13" key="1">
    <citation type="submission" date="2021-02" db="EMBL/GenBank/DDBJ databases">
        <title>Porcisia hertigi Genome sequencing and assembly.</title>
        <authorList>
            <person name="Almutairi H."/>
            <person name="Gatherer D."/>
        </authorList>
    </citation>
    <scope>NUCLEOTIDE SEQUENCE [LARGE SCALE GENOMIC DNA]</scope>
    <source>
        <strain evidence="12 13">C119</strain>
    </source>
</reference>
<dbReference type="KEGG" id="phet:94286591"/>
<dbReference type="InterPro" id="IPR040694">
    <property type="entry name" value="UGGT_TRXL_2"/>
</dbReference>
<evidence type="ECO:0000313" key="13">
    <source>
        <dbReference type="Proteomes" id="UP000674318"/>
    </source>
</evidence>
<dbReference type="GO" id="GO:0005788">
    <property type="term" value="C:endoplasmic reticulum lumen"/>
    <property type="evidence" value="ECO:0007669"/>
    <property type="project" value="UniProtKB-SubCell"/>
</dbReference>
<dbReference type="UniPathway" id="UPA00378"/>
<organism evidence="12 13">
    <name type="scientific">Porcisia hertigi</name>
    <dbReference type="NCBI Taxonomy" id="2761500"/>
    <lineage>
        <taxon>Eukaryota</taxon>
        <taxon>Discoba</taxon>
        <taxon>Euglenozoa</taxon>
        <taxon>Kinetoplastea</taxon>
        <taxon>Metakinetoplastina</taxon>
        <taxon>Trypanosomatida</taxon>
        <taxon>Trypanosomatidae</taxon>
        <taxon>Leishmaniinae</taxon>
        <taxon>Porcisia</taxon>
    </lineage>
</organism>
<feature type="compositionally biased region" description="Low complexity" evidence="6">
    <location>
        <begin position="359"/>
        <end position="371"/>
    </location>
</feature>
<dbReference type="OrthoDB" id="27683at2759"/>
<dbReference type="GO" id="GO:0051082">
    <property type="term" value="F:unfolded protein binding"/>
    <property type="evidence" value="ECO:0007669"/>
    <property type="project" value="TreeGrafter"/>
</dbReference>
<dbReference type="SUPFAM" id="SSF53448">
    <property type="entry name" value="Nucleotide-diphospho-sugar transferases"/>
    <property type="match status" value="1"/>
</dbReference>
<dbReference type="Pfam" id="PF18401">
    <property type="entry name" value="Thioredoxin_13"/>
    <property type="match status" value="1"/>
</dbReference>
<evidence type="ECO:0000256" key="3">
    <source>
        <dbReference type="ARBA" id="ARBA00022729"/>
    </source>
</evidence>
<dbReference type="Pfam" id="PF18400">
    <property type="entry name" value="Thioredoxin_12"/>
    <property type="match status" value="1"/>
</dbReference>
<comment type="cofactor">
    <cofactor evidence="1">
        <name>Ca(2+)</name>
        <dbReference type="ChEBI" id="CHEBI:29108"/>
    </cofactor>
</comment>
<dbReference type="EMBL" id="JAFJZO010000036">
    <property type="protein sequence ID" value="KAG5490343.1"/>
    <property type="molecule type" value="Genomic_DNA"/>
</dbReference>